<evidence type="ECO:0000313" key="4">
    <source>
        <dbReference type="Proteomes" id="UP000736787"/>
    </source>
</evidence>
<sequence>MVEFAINNAVHASTGLTPLFINFGHHPRVPALLGLERPPPSRDTNDDDAEEPASAAEAADGGPVT</sequence>
<dbReference type="EMBL" id="RCMV01001112">
    <property type="protein sequence ID" value="KAG3210310.1"/>
    <property type="molecule type" value="Genomic_DNA"/>
</dbReference>
<feature type="compositionally biased region" description="Low complexity" evidence="1">
    <location>
        <begin position="52"/>
        <end position="65"/>
    </location>
</feature>
<accession>A0A8T1B7E4</accession>
<evidence type="ECO:0008006" key="5">
    <source>
        <dbReference type="Google" id="ProtNLM"/>
    </source>
</evidence>
<proteinExistence type="predicted"/>
<dbReference type="Proteomes" id="UP000736787">
    <property type="component" value="Unassembled WGS sequence"/>
</dbReference>
<dbReference type="Proteomes" id="UP000760860">
    <property type="component" value="Unassembled WGS sequence"/>
</dbReference>
<comment type="caution">
    <text evidence="2">The sequence shown here is derived from an EMBL/GenBank/DDBJ whole genome shotgun (WGS) entry which is preliminary data.</text>
</comment>
<reference evidence="2" key="1">
    <citation type="submission" date="2018-10" db="EMBL/GenBank/DDBJ databases">
        <title>Effector identification in a new, highly contiguous assembly of the strawberry crown rot pathogen Phytophthora cactorum.</title>
        <authorList>
            <person name="Armitage A.D."/>
            <person name="Nellist C.F."/>
            <person name="Bates H."/>
            <person name="Vickerstaff R.J."/>
            <person name="Harrison R.J."/>
        </authorList>
    </citation>
    <scope>NUCLEOTIDE SEQUENCE</scope>
    <source>
        <strain evidence="2">4040</strain>
        <strain evidence="3">P421</strain>
    </source>
</reference>
<evidence type="ECO:0000256" key="1">
    <source>
        <dbReference type="SAM" id="MobiDB-lite"/>
    </source>
</evidence>
<dbReference type="EMBL" id="RCMK01001387">
    <property type="protein sequence ID" value="KAG2895400.1"/>
    <property type="molecule type" value="Genomic_DNA"/>
</dbReference>
<name>A0A8T1B7E4_9STRA</name>
<dbReference type="AlphaFoldDB" id="A0A8T1B7E4"/>
<evidence type="ECO:0000313" key="3">
    <source>
        <dbReference type="EMBL" id="KAG3210310.1"/>
    </source>
</evidence>
<gene>
    <name evidence="2" type="ORF">PC117_g23263</name>
    <name evidence="3" type="ORF">PC129_g18693</name>
</gene>
<feature type="region of interest" description="Disordered" evidence="1">
    <location>
        <begin position="31"/>
        <end position="65"/>
    </location>
</feature>
<organism evidence="2 4">
    <name type="scientific">Phytophthora cactorum</name>
    <dbReference type="NCBI Taxonomy" id="29920"/>
    <lineage>
        <taxon>Eukaryota</taxon>
        <taxon>Sar</taxon>
        <taxon>Stramenopiles</taxon>
        <taxon>Oomycota</taxon>
        <taxon>Peronosporomycetes</taxon>
        <taxon>Peronosporales</taxon>
        <taxon>Peronosporaceae</taxon>
        <taxon>Phytophthora</taxon>
    </lineage>
</organism>
<evidence type="ECO:0000313" key="2">
    <source>
        <dbReference type="EMBL" id="KAG2895400.1"/>
    </source>
</evidence>
<protein>
    <recommendedName>
        <fullName evidence="5">Reverse transcriptase</fullName>
    </recommendedName>
</protein>